<dbReference type="AlphaFoldDB" id="A0A8J7MBJ1"/>
<dbReference type="EMBL" id="JAENIM010000012">
    <property type="protein sequence ID" value="MBK1790013.1"/>
    <property type="molecule type" value="Genomic_DNA"/>
</dbReference>
<dbReference type="GO" id="GO:0005524">
    <property type="term" value="F:ATP binding"/>
    <property type="evidence" value="ECO:0007669"/>
    <property type="project" value="UniProtKB-KW"/>
</dbReference>
<keyword evidence="12" id="KW-1185">Reference proteome</keyword>
<sequence length="1093" mass="124949">MANAHFYLHHHPRQESLADLLIDKLGQEGKKNPFARSTVLIQNRGMATWLRQRIAAKHGICMQLDFPLPDKFLRETLSHIPELSSTADLLEGDRLLWLIYRALPDLLDKAEFAPLAHYLEDKSDLKRYQLSDRIARLFDKYLIYRPFWIQAWENGESVATDDKTSETWQRLLWQHLRQLQPDSQHWVQALIQLSENSTTALAACKDHLPPAIHVFGMSNLAPSYINFLYLLSEVVEVNIYWLNPVDGYTGESQSKRQWMMEKEIGSELQDDWLFDLQNPLLASYGRMGREFLYSLHSGEKAEYELQQVDFNPSHPVPYEPQSLLQRLQDQIYQNIYDEDQLAVAADDDSIDIRSCHTPLREVETLHTYLLDQFEKHPELDASEILVLCPQIEKYSPAIEAVFGSYDYSNPCFLPYHISDRSAPAVEPCIQAVIQLLQLQNSRFTSRDALSLLAVPSLAENFNIKEDGLKEIQQWIENVGIRWGFDRQHVQMIAQQKISADWSWQAGLERLMLGYAMPENSLSDPDAELLWHDTLPYDQVEGQSAELLGSLCDFVQLMHKIWQAQQEKRTVAEWIEIAHSWITDAFRADADTQQRLIPVNQALDKLAEASQAAQIDENIEAATFAQYISDHLANESPEGGFLNGSVTFCELKPMRAIPSKIVCMIGINHDSYPRRPGELQFDLTIKNRRPCDRSSRDDDSYLFLEAILSARNSLYISYTGASIKDGKERPPSTLLQSFIDQFPTADQLCTREALHGFDPLYFSSAANRRQQYDASLLAASRELLSQQPDQSSRPKIPRIPDDEQTVREIGIHELVSAFDDSSRHFIRHGLQAYLAYQSPPVSEHEPYAMDGLSSYQIKDRVLQDGLFSSQQIRAHHQLSHIPADILGDVAMEKINRSYAPLIDQVIPSSPYELDLTIQHIRITGQIQLANDGELAVTCRPAKVKAKDWMKLWLHTLVASAATKKAHGGSHQFDSKKGQLEVLNFDYVQPKEAEEILTQWLNIYEKMNHQPVPHFPNSCYEYASALYAPKGEPDNKEAALRAALTTGWKSGSHSYGDDSKDSHFIIYGTEPPLNDEFESLTELLWKPMFDHLMQD</sequence>
<evidence type="ECO:0000256" key="1">
    <source>
        <dbReference type="ARBA" id="ARBA00022722"/>
    </source>
</evidence>
<keyword evidence="3" id="KW-0227">DNA damage</keyword>
<feature type="domain" description="RecC C-terminal" evidence="10">
    <location>
        <begin position="807"/>
        <end position="1024"/>
    </location>
</feature>
<dbReference type="GO" id="GO:0008854">
    <property type="term" value="F:exodeoxyribonuclease V activity"/>
    <property type="evidence" value="ECO:0007669"/>
    <property type="project" value="UniProtKB-EC"/>
</dbReference>
<dbReference type="RefSeq" id="WP_200310055.1">
    <property type="nucleotide sequence ID" value="NZ_JAENIM010000012.1"/>
</dbReference>
<evidence type="ECO:0000313" key="12">
    <source>
        <dbReference type="Proteomes" id="UP000624703"/>
    </source>
</evidence>
<dbReference type="Pfam" id="PF17946">
    <property type="entry name" value="RecC_C"/>
    <property type="match status" value="1"/>
</dbReference>
<dbReference type="InterPro" id="IPR006697">
    <property type="entry name" value="RecC"/>
</dbReference>
<dbReference type="InterPro" id="IPR027417">
    <property type="entry name" value="P-loop_NTPase"/>
</dbReference>
<dbReference type="Pfam" id="PF04257">
    <property type="entry name" value="Exonuc_V_gamma"/>
    <property type="match status" value="1"/>
</dbReference>
<name>A0A8J7MBJ1_9BACT</name>
<keyword evidence="7" id="KW-0067">ATP-binding</keyword>
<organism evidence="11 12">
    <name type="scientific">Persicirhabdus sediminis</name>
    <dbReference type="NCBI Taxonomy" id="454144"/>
    <lineage>
        <taxon>Bacteria</taxon>
        <taxon>Pseudomonadati</taxon>
        <taxon>Verrucomicrobiota</taxon>
        <taxon>Verrucomicrobiia</taxon>
        <taxon>Verrucomicrobiales</taxon>
        <taxon>Verrucomicrobiaceae</taxon>
        <taxon>Persicirhabdus</taxon>
    </lineage>
</organism>
<dbReference type="Proteomes" id="UP000624703">
    <property type="component" value="Unassembled WGS sequence"/>
</dbReference>
<accession>A0A8J7MBJ1</accession>
<dbReference type="GO" id="GO:0006310">
    <property type="term" value="P:DNA recombination"/>
    <property type="evidence" value="ECO:0007669"/>
    <property type="project" value="TreeGrafter"/>
</dbReference>
<dbReference type="PANTHER" id="PTHR30591:SF1">
    <property type="entry name" value="RECBCD ENZYME SUBUNIT RECC"/>
    <property type="match status" value="1"/>
</dbReference>
<keyword evidence="6" id="KW-0269">Exonuclease</keyword>
<evidence type="ECO:0000256" key="3">
    <source>
        <dbReference type="ARBA" id="ARBA00022763"/>
    </source>
</evidence>
<dbReference type="SUPFAM" id="SSF52540">
    <property type="entry name" value="P-loop containing nucleoside triphosphate hydrolases"/>
    <property type="match status" value="2"/>
</dbReference>
<reference evidence="11" key="1">
    <citation type="submission" date="2021-01" db="EMBL/GenBank/DDBJ databases">
        <title>Modified the classification status of verrucomicrobia.</title>
        <authorList>
            <person name="Feng X."/>
        </authorList>
    </citation>
    <scope>NUCLEOTIDE SEQUENCE</scope>
    <source>
        <strain evidence="11">_KCTC 22039</strain>
    </source>
</reference>
<keyword evidence="2" id="KW-0547">Nucleotide-binding</keyword>
<proteinExistence type="inferred from homology"/>
<evidence type="ECO:0000256" key="8">
    <source>
        <dbReference type="ARBA" id="ARBA00023125"/>
    </source>
</evidence>
<dbReference type="EC" id="3.1.11.5" evidence="11"/>
<dbReference type="Gene3D" id="1.10.10.160">
    <property type="match status" value="1"/>
</dbReference>
<dbReference type="InterPro" id="IPR041500">
    <property type="entry name" value="RecC_C"/>
</dbReference>
<evidence type="ECO:0000256" key="5">
    <source>
        <dbReference type="ARBA" id="ARBA00022806"/>
    </source>
</evidence>
<dbReference type="InterPro" id="IPR013986">
    <property type="entry name" value="DExx_box_DNA_helicase_dom_sf"/>
</dbReference>
<keyword evidence="4 11" id="KW-0378">Hydrolase</keyword>
<dbReference type="HAMAP" id="MF_01486">
    <property type="entry name" value="RecC"/>
    <property type="match status" value="1"/>
</dbReference>
<gene>
    <name evidence="11" type="primary">recC</name>
    <name evidence="11" type="ORF">JIN82_02460</name>
</gene>
<evidence type="ECO:0000313" key="11">
    <source>
        <dbReference type="EMBL" id="MBK1790013.1"/>
    </source>
</evidence>
<dbReference type="Gene3D" id="3.40.50.300">
    <property type="entry name" value="P-loop containing nucleotide triphosphate hydrolases"/>
    <property type="match status" value="2"/>
</dbReference>
<keyword evidence="1" id="KW-0540">Nuclease</keyword>
<protein>
    <submittedName>
        <fullName evidence="11">Exodeoxyribonuclease V subunit gamma</fullName>
        <ecNumber evidence="11">3.1.11.5</ecNumber>
    </submittedName>
</protein>
<dbReference type="GO" id="GO:0006281">
    <property type="term" value="P:DNA repair"/>
    <property type="evidence" value="ECO:0007669"/>
    <property type="project" value="UniProtKB-KW"/>
</dbReference>
<dbReference type="GO" id="GO:0009338">
    <property type="term" value="C:exodeoxyribonuclease V complex"/>
    <property type="evidence" value="ECO:0007669"/>
    <property type="project" value="InterPro"/>
</dbReference>
<dbReference type="PIRSF" id="PIRSF000980">
    <property type="entry name" value="RecC"/>
    <property type="match status" value="1"/>
</dbReference>
<evidence type="ECO:0000256" key="4">
    <source>
        <dbReference type="ARBA" id="ARBA00022801"/>
    </source>
</evidence>
<keyword evidence="8" id="KW-0238">DNA-binding</keyword>
<dbReference type="InterPro" id="IPR011335">
    <property type="entry name" value="Restrct_endonuc-II-like"/>
</dbReference>
<evidence type="ECO:0000259" key="10">
    <source>
        <dbReference type="Pfam" id="PF17946"/>
    </source>
</evidence>
<dbReference type="SUPFAM" id="SSF52980">
    <property type="entry name" value="Restriction endonuclease-like"/>
    <property type="match status" value="1"/>
</dbReference>
<comment type="caution">
    <text evidence="11">The sequence shown here is derived from an EMBL/GenBank/DDBJ whole genome shotgun (WGS) entry which is preliminary data.</text>
</comment>
<keyword evidence="9" id="KW-0234">DNA repair</keyword>
<evidence type="ECO:0000256" key="7">
    <source>
        <dbReference type="ARBA" id="ARBA00022840"/>
    </source>
</evidence>
<keyword evidence="5" id="KW-0347">Helicase</keyword>
<evidence type="ECO:0000256" key="6">
    <source>
        <dbReference type="ARBA" id="ARBA00022839"/>
    </source>
</evidence>
<dbReference type="GO" id="GO:0004386">
    <property type="term" value="F:helicase activity"/>
    <property type="evidence" value="ECO:0007669"/>
    <property type="project" value="UniProtKB-KW"/>
</dbReference>
<dbReference type="GO" id="GO:0003677">
    <property type="term" value="F:DNA binding"/>
    <property type="evidence" value="ECO:0007669"/>
    <property type="project" value="UniProtKB-KW"/>
</dbReference>
<evidence type="ECO:0000256" key="9">
    <source>
        <dbReference type="ARBA" id="ARBA00023204"/>
    </source>
</evidence>
<dbReference type="NCBIfam" id="TIGR01450">
    <property type="entry name" value="recC"/>
    <property type="match status" value="1"/>
</dbReference>
<dbReference type="PANTHER" id="PTHR30591">
    <property type="entry name" value="RECBCD ENZYME SUBUNIT RECC"/>
    <property type="match status" value="1"/>
</dbReference>
<evidence type="ECO:0000256" key="2">
    <source>
        <dbReference type="ARBA" id="ARBA00022741"/>
    </source>
</evidence>
<dbReference type="Gene3D" id="3.40.50.10930">
    <property type="match status" value="1"/>
</dbReference>